<feature type="transmembrane region" description="Helical" evidence="1">
    <location>
        <begin position="12"/>
        <end position="31"/>
    </location>
</feature>
<name>A0A1Y2BRL8_9FUNG</name>
<organism evidence="2 3">
    <name type="scientific">Rhizoclosmatium globosum</name>
    <dbReference type="NCBI Taxonomy" id="329046"/>
    <lineage>
        <taxon>Eukaryota</taxon>
        <taxon>Fungi</taxon>
        <taxon>Fungi incertae sedis</taxon>
        <taxon>Chytridiomycota</taxon>
        <taxon>Chytridiomycota incertae sedis</taxon>
        <taxon>Chytridiomycetes</taxon>
        <taxon>Chytridiales</taxon>
        <taxon>Chytriomycetaceae</taxon>
        <taxon>Rhizoclosmatium</taxon>
    </lineage>
</organism>
<dbReference type="Proteomes" id="UP000193642">
    <property type="component" value="Unassembled WGS sequence"/>
</dbReference>
<comment type="caution">
    <text evidence="2">The sequence shown here is derived from an EMBL/GenBank/DDBJ whole genome shotgun (WGS) entry which is preliminary data.</text>
</comment>
<dbReference type="OrthoDB" id="2504919at2759"/>
<evidence type="ECO:0000313" key="2">
    <source>
        <dbReference type="EMBL" id="ORY37277.1"/>
    </source>
</evidence>
<proteinExistence type="predicted"/>
<dbReference type="AlphaFoldDB" id="A0A1Y2BRL8"/>
<gene>
    <name evidence="2" type="ORF">BCR33DRAFT_721628</name>
</gene>
<keyword evidence="1" id="KW-0812">Transmembrane</keyword>
<dbReference type="EMBL" id="MCGO01000051">
    <property type="protein sequence ID" value="ORY37277.1"/>
    <property type="molecule type" value="Genomic_DNA"/>
</dbReference>
<reference evidence="2 3" key="1">
    <citation type="submission" date="2016-07" db="EMBL/GenBank/DDBJ databases">
        <title>Pervasive Adenine N6-methylation of Active Genes in Fungi.</title>
        <authorList>
            <consortium name="DOE Joint Genome Institute"/>
            <person name="Mondo S.J."/>
            <person name="Dannebaum R.O."/>
            <person name="Kuo R.C."/>
            <person name="Labutti K."/>
            <person name="Haridas S."/>
            <person name="Kuo A."/>
            <person name="Salamov A."/>
            <person name="Ahrendt S.R."/>
            <person name="Lipzen A."/>
            <person name="Sullivan W."/>
            <person name="Andreopoulos W.B."/>
            <person name="Clum A."/>
            <person name="Lindquist E."/>
            <person name="Daum C."/>
            <person name="Ramamoorthy G.K."/>
            <person name="Gryganskyi A."/>
            <person name="Culley D."/>
            <person name="Magnuson J.K."/>
            <person name="James T.Y."/>
            <person name="O'Malley M.A."/>
            <person name="Stajich J.E."/>
            <person name="Spatafora J.W."/>
            <person name="Visel A."/>
            <person name="Grigoriev I.V."/>
        </authorList>
    </citation>
    <scope>NUCLEOTIDE SEQUENCE [LARGE SCALE GENOMIC DNA]</scope>
    <source>
        <strain evidence="2 3">JEL800</strain>
    </source>
</reference>
<keyword evidence="3" id="KW-1185">Reference proteome</keyword>
<keyword evidence="1" id="KW-0472">Membrane</keyword>
<accession>A0A1Y2BRL8</accession>
<keyword evidence="1" id="KW-1133">Transmembrane helix</keyword>
<evidence type="ECO:0000313" key="3">
    <source>
        <dbReference type="Proteomes" id="UP000193642"/>
    </source>
</evidence>
<protein>
    <submittedName>
        <fullName evidence="2">Uncharacterized protein</fullName>
    </submittedName>
</protein>
<sequence length="90" mass="9940">MSLHFDDAVATSTGVFIVIAMNCLSSFGVNVQAAALRERRPVLAQDEDPLLSLEDSQAQTQAQSQPPKVFPFLPLAVRPWLWLIGWFEGV</sequence>
<evidence type="ECO:0000256" key="1">
    <source>
        <dbReference type="SAM" id="Phobius"/>
    </source>
</evidence>